<proteinExistence type="predicted"/>
<protein>
    <submittedName>
        <fullName evidence="4">TPM domain-containing protein</fullName>
    </submittedName>
</protein>
<feature type="signal peptide" evidence="2">
    <location>
        <begin position="1"/>
        <end position="25"/>
    </location>
</feature>
<keyword evidence="1" id="KW-1133">Transmembrane helix</keyword>
<feature type="domain" description="TPM" evidence="3">
    <location>
        <begin position="38"/>
        <end position="164"/>
    </location>
</feature>
<dbReference type="EMBL" id="JAGUCO010000006">
    <property type="protein sequence ID" value="MBS2098775.1"/>
    <property type="molecule type" value="Genomic_DNA"/>
</dbReference>
<name>A0ABS5JV48_9BACT</name>
<dbReference type="PANTHER" id="PTHR30373">
    <property type="entry name" value="UPF0603 PROTEIN YGCG"/>
    <property type="match status" value="1"/>
</dbReference>
<dbReference type="PANTHER" id="PTHR30373:SF2">
    <property type="entry name" value="UPF0603 PROTEIN YGCG"/>
    <property type="match status" value="1"/>
</dbReference>
<dbReference type="Pfam" id="PF04536">
    <property type="entry name" value="TPM_phosphatase"/>
    <property type="match status" value="1"/>
</dbReference>
<feature type="transmembrane region" description="Helical" evidence="1">
    <location>
        <begin position="291"/>
        <end position="314"/>
    </location>
</feature>
<organism evidence="4 5">
    <name type="scientific">Carboxylicivirga linearis</name>
    <dbReference type="NCBI Taxonomy" id="1628157"/>
    <lineage>
        <taxon>Bacteria</taxon>
        <taxon>Pseudomonadati</taxon>
        <taxon>Bacteroidota</taxon>
        <taxon>Bacteroidia</taxon>
        <taxon>Marinilabiliales</taxon>
        <taxon>Marinilabiliaceae</taxon>
        <taxon>Carboxylicivirga</taxon>
    </lineage>
</organism>
<keyword evidence="5" id="KW-1185">Reference proteome</keyword>
<keyword evidence="1" id="KW-0812">Transmembrane</keyword>
<comment type="caution">
    <text evidence="4">The sequence shown here is derived from an EMBL/GenBank/DDBJ whole genome shotgun (WGS) entry which is preliminary data.</text>
</comment>
<gene>
    <name evidence="4" type="ORF">KEM10_10840</name>
</gene>
<evidence type="ECO:0000259" key="3">
    <source>
        <dbReference type="Pfam" id="PF04536"/>
    </source>
</evidence>
<evidence type="ECO:0000313" key="5">
    <source>
        <dbReference type="Proteomes" id="UP000708576"/>
    </source>
</evidence>
<dbReference type="RefSeq" id="WP_212216017.1">
    <property type="nucleotide sequence ID" value="NZ_JAGUCO010000006.1"/>
</dbReference>
<evidence type="ECO:0000313" key="4">
    <source>
        <dbReference type="EMBL" id="MBS2098775.1"/>
    </source>
</evidence>
<feature type="transmembrane region" description="Helical" evidence="1">
    <location>
        <begin position="320"/>
        <end position="341"/>
    </location>
</feature>
<reference evidence="4 5" key="1">
    <citation type="journal article" date="2015" name="Int. J. Syst. Evol. Microbiol.">
        <title>Carboxylicivirga linearis sp. nov., isolated from a sea cucumber culture pond.</title>
        <authorList>
            <person name="Wang F.Q."/>
            <person name="Zhou Y.X."/>
            <person name="Lin X.Z."/>
            <person name="Chen G.J."/>
            <person name="Du Z.J."/>
        </authorList>
    </citation>
    <scope>NUCLEOTIDE SEQUENCE [LARGE SCALE GENOMIC DNA]</scope>
    <source>
        <strain evidence="4 5">FB218</strain>
    </source>
</reference>
<accession>A0ABS5JV48</accession>
<feature type="chain" id="PRO_5046621976" evidence="2">
    <location>
        <begin position="26"/>
        <end position="427"/>
    </location>
</feature>
<dbReference type="InterPro" id="IPR007621">
    <property type="entry name" value="TPM_dom"/>
</dbReference>
<keyword evidence="2" id="KW-0732">Signal</keyword>
<keyword evidence="1" id="KW-0472">Membrane</keyword>
<feature type="transmembrane region" description="Helical" evidence="1">
    <location>
        <begin position="184"/>
        <end position="203"/>
    </location>
</feature>
<dbReference type="Gene3D" id="3.10.310.50">
    <property type="match status" value="1"/>
</dbReference>
<dbReference type="Proteomes" id="UP000708576">
    <property type="component" value="Unassembled WGS sequence"/>
</dbReference>
<evidence type="ECO:0000256" key="2">
    <source>
        <dbReference type="SAM" id="SignalP"/>
    </source>
</evidence>
<sequence length="427" mass="47915">MKSHSITTKLFLSVLLFLSFNVASANSIFDKPTPDRFINDYANLLKEHQIELLENKVKEVEYNTSMQIAIVTVKNLEGMRPSAFTHKLANQWGVGQKYKDNGILIMIKPKYSNEKGEVYIAVGTGLESTITNNKAQQIVNSDLIPNLKQGYFYEGLDEAIDTISSYSASSKSKAFIESIFSQELIITLLVILLLLPPFYLVYLKNRRVSDEYSHFYVKDGYDEKNLIEQVTLMEERYNKKYSKFKKLIIRYNSITKGNLFKYSDKIDNQMFCYLLNGQNRYKLFWEMIDPFFLFICGLLCTLALIANLIILIYYGWVGLIIGLTAIALIVYALISFLNSFVEMEQFALRKNKKYLGGVGVSLFAINALLKKNIKTTYNPTTNSYSYIPHVVFYTAASGSGFGGGISGFGGGGFGGGGFSGGGAGGSW</sequence>
<evidence type="ECO:0000256" key="1">
    <source>
        <dbReference type="SAM" id="Phobius"/>
    </source>
</evidence>